<evidence type="ECO:0000313" key="3">
    <source>
        <dbReference type="EMBL" id="MCG2624251.1"/>
    </source>
</evidence>
<dbReference type="Proteomes" id="UP001165368">
    <property type="component" value="Unassembled WGS sequence"/>
</dbReference>
<dbReference type="EMBL" id="JAKLTQ010000022">
    <property type="protein sequence ID" value="MCG2624251.1"/>
    <property type="molecule type" value="Genomic_DNA"/>
</dbReference>
<accession>A0ABS9LC56</accession>
<evidence type="ECO:0000256" key="2">
    <source>
        <dbReference type="SAM" id="Phobius"/>
    </source>
</evidence>
<name>A0ABS9LC56_9MICC</name>
<evidence type="ECO:0000313" key="4">
    <source>
        <dbReference type="Proteomes" id="UP001165368"/>
    </source>
</evidence>
<keyword evidence="2" id="KW-1133">Transmembrane helix</keyword>
<sequence length="226" mass="23169">MAANGGGTAGGGKPSSGRPPAGGAGPAAARRGPSPAVYRRRRIAVLVLAVLVLVLLTGVGYWVAGLFGGSGRAAAEPDAGAGQATAQVSPSASAQAAEPACGDSEVVLRASTDQPAYDSGSNPTLIMEVANEGDFPCELNVGTDAMDFVITSGEDRIFSSKDCEADPSALMMTIQPGKSERAQFTWQRNRTAPGCTLVEANPQPGTYVLVTKLDDRTSNKAIFELR</sequence>
<keyword evidence="4" id="KW-1185">Reference proteome</keyword>
<comment type="caution">
    <text evidence="3">The sequence shown here is derived from an EMBL/GenBank/DDBJ whole genome shotgun (WGS) entry which is preliminary data.</text>
</comment>
<proteinExistence type="predicted"/>
<evidence type="ECO:0000256" key="1">
    <source>
        <dbReference type="SAM" id="MobiDB-lite"/>
    </source>
</evidence>
<protein>
    <recommendedName>
        <fullName evidence="5">DUF4232 domain-containing protein</fullName>
    </recommendedName>
</protein>
<evidence type="ECO:0008006" key="5">
    <source>
        <dbReference type="Google" id="ProtNLM"/>
    </source>
</evidence>
<keyword evidence="2" id="KW-0472">Membrane</keyword>
<organism evidence="3 4">
    <name type="scientific">Arthrobacter hankyongi</name>
    <dbReference type="NCBI Taxonomy" id="2904801"/>
    <lineage>
        <taxon>Bacteria</taxon>
        <taxon>Bacillati</taxon>
        <taxon>Actinomycetota</taxon>
        <taxon>Actinomycetes</taxon>
        <taxon>Micrococcales</taxon>
        <taxon>Micrococcaceae</taxon>
        <taxon>Arthrobacter</taxon>
    </lineage>
</organism>
<reference evidence="3" key="1">
    <citation type="submission" date="2022-01" db="EMBL/GenBank/DDBJ databases">
        <authorList>
            <person name="Jo J.-H."/>
            <person name="Im W.-T."/>
        </authorList>
    </citation>
    <scope>NUCLEOTIDE SEQUENCE</scope>
    <source>
        <strain evidence="3">I2-34</strain>
    </source>
</reference>
<feature type="transmembrane region" description="Helical" evidence="2">
    <location>
        <begin position="43"/>
        <end position="64"/>
    </location>
</feature>
<gene>
    <name evidence="3" type="ORF">LVY72_20380</name>
</gene>
<dbReference type="RefSeq" id="WP_237825944.1">
    <property type="nucleotide sequence ID" value="NZ_JAKLTQ010000022.1"/>
</dbReference>
<keyword evidence="2" id="KW-0812">Transmembrane</keyword>
<feature type="region of interest" description="Disordered" evidence="1">
    <location>
        <begin position="74"/>
        <end position="97"/>
    </location>
</feature>
<feature type="compositionally biased region" description="Gly residues" evidence="1">
    <location>
        <begin position="1"/>
        <end position="25"/>
    </location>
</feature>
<feature type="region of interest" description="Disordered" evidence="1">
    <location>
        <begin position="1"/>
        <end position="33"/>
    </location>
</feature>